<dbReference type="GO" id="GO:0032957">
    <property type="term" value="P:inositol trisphosphate metabolic process"/>
    <property type="evidence" value="ECO:0007669"/>
    <property type="project" value="InterPro"/>
</dbReference>
<proteinExistence type="predicted"/>
<dbReference type="GO" id="GO:0052726">
    <property type="term" value="F:inositol-1,3,4-trisphosphate 5-kinase activity"/>
    <property type="evidence" value="ECO:0007669"/>
    <property type="project" value="InterPro"/>
</dbReference>
<reference evidence="1 2" key="1">
    <citation type="journal article" date="2023" name="G3 (Bethesda)">
        <title>A haplotype-resolved chromosome-scale genome for Quercus rubra L. provides insights into the genetics of adaptive traits for red oak species.</title>
        <authorList>
            <person name="Kapoor B."/>
            <person name="Jenkins J."/>
            <person name="Schmutz J."/>
            <person name="Zhebentyayeva T."/>
            <person name="Kuelheim C."/>
            <person name="Coggeshall M."/>
            <person name="Heim C."/>
            <person name="Lasky J.R."/>
            <person name="Leites L."/>
            <person name="Islam-Faridi N."/>
            <person name="Romero-Severson J."/>
            <person name="DeLeo V.L."/>
            <person name="Lucas S.M."/>
            <person name="Lazic D."/>
            <person name="Gailing O."/>
            <person name="Carlson J."/>
            <person name="Staton M."/>
        </authorList>
    </citation>
    <scope>NUCLEOTIDE SEQUENCE [LARGE SCALE GENOMIC DNA]</scope>
    <source>
        <strain evidence="1">Pseudo-F2</strain>
    </source>
</reference>
<dbReference type="Proteomes" id="UP001324115">
    <property type="component" value="Unassembled WGS sequence"/>
</dbReference>
<feature type="non-terminal residue" evidence="1">
    <location>
        <position position="1"/>
    </location>
</feature>
<dbReference type="PANTHER" id="PTHR14217:SF1">
    <property type="entry name" value="INOSITOL-TETRAKISPHOSPHATE 1-KINASE"/>
    <property type="match status" value="1"/>
</dbReference>
<dbReference type="EMBL" id="JAXUIC010000010">
    <property type="protein sequence ID" value="KAK4566056.1"/>
    <property type="molecule type" value="Genomic_DNA"/>
</dbReference>
<keyword evidence="2" id="KW-1185">Reference proteome</keyword>
<organism evidence="1 2">
    <name type="scientific">Quercus rubra</name>
    <name type="common">Northern red oak</name>
    <name type="synonym">Quercus borealis</name>
    <dbReference type="NCBI Taxonomy" id="3512"/>
    <lineage>
        <taxon>Eukaryota</taxon>
        <taxon>Viridiplantae</taxon>
        <taxon>Streptophyta</taxon>
        <taxon>Embryophyta</taxon>
        <taxon>Tracheophyta</taxon>
        <taxon>Spermatophyta</taxon>
        <taxon>Magnoliopsida</taxon>
        <taxon>eudicotyledons</taxon>
        <taxon>Gunneridae</taxon>
        <taxon>Pentapetalae</taxon>
        <taxon>rosids</taxon>
        <taxon>fabids</taxon>
        <taxon>Fagales</taxon>
        <taxon>Fagaceae</taxon>
        <taxon>Quercus</taxon>
    </lineage>
</organism>
<feature type="non-terminal residue" evidence="1">
    <location>
        <position position="275"/>
    </location>
</feature>
<name>A0AAN7E9W2_QUERU</name>
<gene>
    <name evidence="1" type="ORF">RGQ29_002309</name>
</gene>
<protein>
    <submittedName>
        <fullName evidence="1">Uncharacterized protein</fullName>
    </submittedName>
</protein>
<dbReference type="AlphaFoldDB" id="A0AAN7E9W2"/>
<dbReference type="GO" id="GO:0052725">
    <property type="term" value="F:inositol-1,3,4-trisphosphate 6-kinase activity"/>
    <property type="evidence" value="ECO:0007669"/>
    <property type="project" value="InterPro"/>
</dbReference>
<dbReference type="GO" id="GO:0005737">
    <property type="term" value="C:cytoplasm"/>
    <property type="evidence" value="ECO:0007669"/>
    <property type="project" value="TreeGrafter"/>
</dbReference>
<evidence type="ECO:0000313" key="2">
    <source>
        <dbReference type="Proteomes" id="UP001324115"/>
    </source>
</evidence>
<dbReference type="InterPro" id="IPR008656">
    <property type="entry name" value="Inositol_tetrakis-P_1-kinase"/>
</dbReference>
<dbReference type="GO" id="GO:0000287">
    <property type="term" value="F:magnesium ion binding"/>
    <property type="evidence" value="ECO:0007669"/>
    <property type="project" value="InterPro"/>
</dbReference>
<dbReference type="PANTHER" id="PTHR14217">
    <property type="entry name" value="INOSITOL-TETRAKISPHOSPHATE 1-KINASE"/>
    <property type="match status" value="1"/>
</dbReference>
<comment type="caution">
    <text evidence="1">The sequence shown here is derived from an EMBL/GenBank/DDBJ whole genome shotgun (WGS) entry which is preliminary data.</text>
</comment>
<dbReference type="Gene3D" id="3.40.50.11370">
    <property type="match status" value="1"/>
</dbReference>
<evidence type="ECO:0000313" key="1">
    <source>
        <dbReference type="EMBL" id="KAK4566056.1"/>
    </source>
</evidence>
<dbReference type="GO" id="GO:0005524">
    <property type="term" value="F:ATP binding"/>
    <property type="evidence" value="ECO:0007669"/>
    <property type="project" value="InterPro"/>
</dbReference>
<sequence length="275" mass="31171">VFRKLHHSKIPSGISYDLGLSDDKVSLFKSLAMLYLFDCFILNTSYVDDAKNEIMLAWGDTGSSILYVVSDKKRQFFPKLSNCGWLIVVLRSLGQESADGGSECENSSMIFINKLEELPSTICHINRKAIGNSVMTIGYVMKPSCEEDFAKRGAFPLYPTQNGLIFMPLTFELPLSPQLQEVDVVLQKATDEIISIELKSPTNFSNRIVYTSSMQDLQRYLEDHPDYCVIDSFNNIYPMLDRLEIQEILLCLEDLKTEGHSTIRGPHFLKVICLD</sequence>
<accession>A0AAN7E9W2</accession>
<dbReference type="GO" id="GO:0047325">
    <property type="term" value="F:inositol-3,4,5,6-tetrakisphosphate 1-kinase activity"/>
    <property type="evidence" value="ECO:0007669"/>
    <property type="project" value="InterPro"/>
</dbReference>